<reference evidence="5 6" key="1">
    <citation type="journal article" date="2017" name="Genome Announc.">
        <title>Draft Genome Sequence of Romboutsia weinsteinii sp. nov. Strain CCRI-19649(T) Isolated from Surface Water.</title>
        <authorList>
            <person name="Maheux A.F."/>
            <person name="Boudreau D.K."/>
            <person name="Berube E."/>
            <person name="Boissinot M."/>
            <person name="Cantin P."/>
            <person name="Raymond F."/>
            <person name="Corbeil J."/>
            <person name="Omar R.F."/>
            <person name="Bergeron M.G."/>
        </authorList>
    </citation>
    <scope>NUCLEOTIDE SEQUENCE [LARGE SCALE GENOMIC DNA]</scope>
    <source>
        <strain evidence="5 6">CCRI-19649</strain>
    </source>
</reference>
<dbReference type="SMART" id="SM01134">
    <property type="entry name" value="DeoRC"/>
    <property type="match status" value="1"/>
</dbReference>
<dbReference type="Gene3D" id="1.10.10.10">
    <property type="entry name" value="Winged helix-like DNA-binding domain superfamily/Winged helix DNA-binding domain"/>
    <property type="match status" value="1"/>
</dbReference>
<evidence type="ECO:0000256" key="1">
    <source>
        <dbReference type="ARBA" id="ARBA00023015"/>
    </source>
</evidence>
<dbReference type="RefSeq" id="WP_094367773.1">
    <property type="nucleotide sequence ID" value="NZ_NOJY02000009.1"/>
</dbReference>
<protein>
    <submittedName>
        <fullName evidence="5">DeoR/GlpR transcriptional regulator</fullName>
    </submittedName>
</protein>
<dbReference type="InterPro" id="IPR036390">
    <property type="entry name" value="WH_DNA-bd_sf"/>
</dbReference>
<dbReference type="PANTHER" id="PTHR30363:SF60">
    <property type="entry name" value="HTH-TYPE TRANSCRIPTIONAL REGULATOR IOLR"/>
    <property type="match status" value="1"/>
</dbReference>
<organism evidence="5 6">
    <name type="scientific">Romboutsia weinsteinii</name>
    <dbReference type="NCBI Taxonomy" id="2020949"/>
    <lineage>
        <taxon>Bacteria</taxon>
        <taxon>Bacillati</taxon>
        <taxon>Bacillota</taxon>
        <taxon>Clostridia</taxon>
        <taxon>Peptostreptococcales</taxon>
        <taxon>Peptostreptococcaceae</taxon>
        <taxon>Romboutsia</taxon>
    </lineage>
</organism>
<dbReference type="PROSITE" id="PS51000">
    <property type="entry name" value="HTH_DEOR_2"/>
    <property type="match status" value="1"/>
</dbReference>
<evidence type="ECO:0000313" key="6">
    <source>
        <dbReference type="Proteomes" id="UP000215694"/>
    </source>
</evidence>
<proteinExistence type="predicted"/>
<name>A0A371J5W3_9FIRM</name>
<dbReference type="GO" id="GO:0003700">
    <property type="term" value="F:DNA-binding transcription factor activity"/>
    <property type="evidence" value="ECO:0007669"/>
    <property type="project" value="InterPro"/>
</dbReference>
<accession>A0A371J5W3</accession>
<dbReference type="PROSITE" id="PS00894">
    <property type="entry name" value="HTH_DEOR_1"/>
    <property type="match status" value="1"/>
</dbReference>
<gene>
    <name evidence="5" type="ORF">CHL78_007160</name>
</gene>
<dbReference type="SUPFAM" id="SSF100950">
    <property type="entry name" value="NagB/RpiA/CoA transferase-like"/>
    <property type="match status" value="1"/>
</dbReference>
<evidence type="ECO:0000313" key="5">
    <source>
        <dbReference type="EMBL" id="RDY28073.1"/>
    </source>
</evidence>
<dbReference type="SMART" id="SM00420">
    <property type="entry name" value="HTH_DEOR"/>
    <property type="match status" value="1"/>
</dbReference>
<dbReference type="SUPFAM" id="SSF46785">
    <property type="entry name" value="Winged helix' DNA-binding domain"/>
    <property type="match status" value="1"/>
</dbReference>
<dbReference type="AlphaFoldDB" id="A0A371J5W3"/>
<dbReference type="PRINTS" id="PR00037">
    <property type="entry name" value="HTHLACR"/>
</dbReference>
<dbReference type="OrthoDB" id="9797223at2"/>
<dbReference type="Proteomes" id="UP000215694">
    <property type="component" value="Unassembled WGS sequence"/>
</dbReference>
<dbReference type="InterPro" id="IPR018356">
    <property type="entry name" value="Tscrpt_reg_HTH_DeoR_CS"/>
</dbReference>
<keyword evidence="6" id="KW-1185">Reference proteome</keyword>
<dbReference type="Pfam" id="PF00455">
    <property type="entry name" value="DeoRC"/>
    <property type="match status" value="1"/>
</dbReference>
<evidence type="ECO:0000256" key="3">
    <source>
        <dbReference type="ARBA" id="ARBA00023163"/>
    </source>
</evidence>
<keyword evidence="2" id="KW-0238">DNA-binding</keyword>
<comment type="caution">
    <text evidence="5">The sequence shown here is derived from an EMBL/GenBank/DDBJ whole genome shotgun (WGS) entry which is preliminary data.</text>
</comment>
<dbReference type="EMBL" id="NOJY02000009">
    <property type="protein sequence ID" value="RDY28073.1"/>
    <property type="molecule type" value="Genomic_DNA"/>
</dbReference>
<dbReference type="InterPro" id="IPR014036">
    <property type="entry name" value="DeoR-like_C"/>
</dbReference>
<dbReference type="Pfam" id="PF08220">
    <property type="entry name" value="HTH_DeoR"/>
    <property type="match status" value="1"/>
</dbReference>
<dbReference type="InterPro" id="IPR050313">
    <property type="entry name" value="Carb_Metab_HTH_regulators"/>
</dbReference>
<keyword evidence="3" id="KW-0804">Transcription</keyword>
<sequence length="252" mass="28297">MRSNRILDLENYIIENKTVSLDTLCEVFEVSKNTIRRDLNELVLKGSIKKVYGGVSVNDESSLVPFDERNIKNMNFKIDLGRCAAEFVNDGDIIFMDSGTTTLNMIDYMKDKHNVTILTNNLEIIVKSLNYPNLNIITLPGSLIRETNSFVGIDTISMLRKYNINKSFMASTGISIEGGITNSHPLESEIKRLAIDKSSESFLLVDSTKFDSAALVTYADIRDVNSIITNSLPSKKYVEYTKENSINLIITD</sequence>
<dbReference type="GO" id="GO:0003677">
    <property type="term" value="F:DNA binding"/>
    <property type="evidence" value="ECO:0007669"/>
    <property type="project" value="UniProtKB-KW"/>
</dbReference>
<dbReference type="InterPro" id="IPR037171">
    <property type="entry name" value="NagB/RpiA_transferase-like"/>
</dbReference>
<keyword evidence="1" id="KW-0805">Transcription regulation</keyword>
<dbReference type="InterPro" id="IPR001034">
    <property type="entry name" value="DeoR_HTH"/>
</dbReference>
<feature type="domain" description="HTH deoR-type" evidence="4">
    <location>
        <begin position="2"/>
        <end position="57"/>
    </location>
</feature>
<dbReference type="PANTHER" id="PTHR30363">
    <property type="entry name" value="HTH-TYPE TRANSCRIPTIONAL REGULATOR SRLR-RELATED"/>
    <property type="match status" value="1"/>
</dbReference>
<evidence type="ECO:0000256" key="2">
    <source>
        <dbReference type="ARBA" id="ARBA00023125"/>
    </source>
</evidence>
<evidence type="ECO:0000259" key="4">
    <source>
        <dbReference type="PROSITE" id="PS51000"/>
    </source>
</evidence>
<dbReference type="InterPro" id="IPR036388">
    <property type="entry name" value="WH-like_DNA-bd_sf"/>
</dbReference>